<dbReference type="AlphaFoldDB" id="A0A9D4IUR4"/>
<keyword evidence="2" id="KW-1185">Reference proteome</keyword>
<comment type="caution">
    <text evidence="1">The sequence shown here is derived from an EMBL/GenBank/DDBJ whole genome shotgun (WGS) entry which is preliminary data.</text>
</comment>
<dbReference type="EMBL" id="JAIWYP010000008">
    <property type="protein sequence ID" value="KAH3787475.1"/>
    <property type="molecule type" value="Genomic_DNA"/>
</dbReference>
<sequence>MPAIPVQVSASSVVRYMWSEGSASVAMVIRWLILQLPENLDNCSRMQLDPV</sequence>
<protein>
    <submittedName>
        <fullName evidence="1">Uncharacterized protein</fullName>
    </submittedName>
</protein>
<gene>
    <name evidence="1" type="ORF">DPMN_165599</name>
</gene>
<dbReference type="Proteomes" id="UP000828390">
    <property type="component" value="Unassembled WGS sequence"/>
</dbReference>
<evidence type="ECO:0000313" key="1">
    <source>
        <dbReference type="EMBL" id="KAH3787475.1"/>
    </source>
</evidence>
<accession>A0A9D4IUR4</accession>
<reference evidence="1" key="1">
    <citation type="journal article" date="2019" name="bioRxiv">
        <title>The Genome of the Zebra Mussel, Dreissena polymorpha: A Resource for Invasive Species Research.</title>
        <authorList>
            <person name="McCartney M.A."/>
            <person name="Auch B."/>
            <person name="Kono T."/>
            <person name="Mallez S."/>
            <person name="Zhang Y."/>
            <person name="Obille A."/>
            <person name="Becker A."/>
            <person name="Abrahante J.E."/>
            <person name="Garbe J."/>
            <person name="Badalamenti J.P."/>
            <person name="Herman A."/>
            <person name="Mangelson H."/>
            <person name="Liachko I."/>
            <person name="Sullivan S."/>
            <person name="Sone E.D."/>
            <person name="Koren S."/>
            <person name="Silverstein K.A.T."/>
            <person name="Beckman K.B."/>
            <person name="Gohl D.M."/>
        </authorList>
    </citation>
    <scope>NUCLEOTIDE SEQUENCE</scope>
    <source>
        <strain evidence="1">Duluth1</strain>
        <tissue evidence="1">Whole animal</tissue>
    </source>
</reference>
<evidence type="ECO:0000313" key="2">
    <source>
        <dbReference type="Proteomes" id="UP000828390"/>
    </source>
</evidence>
<proteinExistence type="predicted"/>
<organism evidence="1 2">
    <name type="scientific">Dreissena polymorpha</name>
    <name type="common">Zebra mussel</name>
    <name type="synonym">Mytilus polymorpha</name>
    <dbReference type="NCBI Taxonomy" id="45954"/>
    <lineage>
        <taxon>Eukaryota</taxon>
        <taxon>Metazoa</taxon>
        <taxon>Spiralia</taxon>
        <taxon>Lophotrochozoa</taxon>
        <taxon>Mollusca</taxon>
        <taxon>Bivalvia</taxon>
        <taxon>Autobranchia</taxon>
        <taxon>Heteroconchia</taxon>
        <taxon>Euheterodonta</taxon>
        <taxon>Imparidentia</taxon>
        <taxon>Neoheterodontei</taxon>
        <taxon>Myida</taxon>
        <taxon>Dreissenoidea</taxon>
        <taxon>Dreissenidae</taxon>
        <taxon>Dreissena</taxon>
    </lineage>
</organism>
<reference evidence="1" key="2">
    <citation type="submission" date="2020-11" db="EMBL/GenBank/DDBJ databases">
        <authorList>
            <person name="McCartney M.A."/>
            <person name="Auch B."/>
            <person name="Kono T."/>
            <person name="Mallez S."/>
            <person name="Becker A."/>
            <person name="Gohl D.M."/>
            <person name="Silverstein K.A.T."/>
            <person name="Koren S."/>
            <person name="Bechman K.B."/>
            <person name="Herman A."/>
            <person name="Abrahante J.E."/>
            <person name="Garbe J."/>
        </authorList>
    </citation>
    <scope>NUCLEOTIDE SEQUENCE</scope>
    <source>
        <strain evidence="1">Duluth1</strain>
        <tissue evidence="1">Whole animal</tissue>
    </source>
</reference>
<name>A0A9D4IUR4_DREPO</name>